<keyword evidence="2" id="KW-1185">Reference proteome</keyword>
<sequence>SNNELEDEISNAIREFPFNAGWALKENMKLGKKGAGKHMMKKVIQYLQSFFLAGNLKAKDHYSPEDMHANLEDLAANGELTFEEIPSVKTIKGWIGRYSANFKKDASEKALLKNKDHSEITSKCQRY</sequence>
<evidence type="ECO:0000313" key="1">
    <source>
        <dbReference type="EMBL" id="CAG8544914.1"/>
    </source>
</evidence>
<gene>
    <name evidence="1" type="ORF">GMARGA_LOCUS4269</name>
</gene>
<name>A0ABN7U9R5_GIGMA</name>
<evidence type="ECO:0000313" key="2">
    <source>
        <dbReference type="Proteomes" id="UP000789901"/>
    </source>
</evidence>
<dbReference type="Proteomes" id="UP000789901">
    <property type="component" value="Unassembled WGS sequence"/>
</dbReference>
<proteinExistence type="predicted"/>
<comment type="caution">
    <text evidence="1">The sequence shown here is derived from an EMBL/GenBank/DDBJ whole genome shotgun (WGS) entry which is preliminary data.</text>
</comment>
<feature type="non-terminal residue" evidence="1">
    <location>
        <position position="1"/>
    </location>
</feature>
<organism evidence="1 2">
    <name type="scientific">Gigaspora margarita</name>
    <dbReference type="NCBI Taxonomy" id="4874"/>
    <lineage>
        <taxon>Eukaryota</taxon>
        <taxon>Fungi</taxon>
        <taxon>Fungi incertae sedis</taxon>
        <taxon>Mucoromycota</taxon>
        <taxon>Glomeromycotina</taxon>
        <taxon>Glomeromycetes</taxon>
        <taxon>Diversisporales</taxon>
        <taxon>Gigasporaceae</taxon>
        <taxon>Gigaspora</taxon>
    </lineage>
</organism>
<protein>
    <submittedName>
        <fullName evidence="1">41669_t:CDS:1</fullName>
    </submittedName>
</protein>
<accession>A0ABN7U9R5</accession>
<reference evidence="1 2" key="1">
    <citation type="submission" date="2021-06" db="EMBL/GenBank/DDBJ databases">
        <authorList>
            <person name="Kallberg Y."/>
            <person name="Tangrot J."/>
            <person name="Rosling A."/>
        </authorList>
    </citation>
    <scope>NUCLEOTIDE SEQUENCE [LARGE SCALE GENOMIC DNA]</scope>
    <source>
        <strain evidence="1 2">120-4 pot B 10/14</strain>
    </source>
</reference>
<dbReference type="EMBL" id="CAJVQB010001655">
    <property type="protein sequence ID" value="CAG8544914.1"/>
    <property type="molecule type" value="Genomic_DNA"/>
</dbReference>